<keyword evidence="4 10" id="KW-0812">Transmembrane</keyword>
<feature type="transmembrane region" description="Helical" evidence="10">
    <location>
        <begin position="51"/>
        <end position="77"/>
    </location>
</feature>
<evidence type="ECO:0000256" key="8">
    <source>
        <dbReference type="ARBA" id="ARBA00023170"/>
    </source>
</evidence>
<evidence type="ECO:0000256" key="4">
    <source>
        <dbReference type="ARBA" id="ARBA00022692"/>
    </source>
</evidence>
<protein>
    <recommendedName>
        <fullName evidence="11">G-protein coupled receptors family 1 profile domain-containing protein</fullName>
    </recommendedName>
</protein>
<keyword evidence="5 10" id="KW-1133">Transmembrane helix</keyword>
<evidence type="ECO:0000256" key="7">
    <source>
        <dbReference type="ARBA" id="ARBA00023136"/>
    </source>
</evidence>
<accession>A0A834Y310</accession>
<evidence type="ECO:0000256" key="1">
    <source>
        <dbReference type="ARBA" id="ARBA00004651"/>
    </source>
</evidence>
<dbReference type="Pfam" id="PF00001">
    <property type="entry name" value="7tm_1"/>
    <property type="match status" value="1"/>
</dbReference>
<evidence type="ECO:0000259" key="11">
    <source>
        <dbReference type="PROSITE" id="PS50262"/>
    </source>
</evidence>
<proteinExistence type="inferred from homology"/>
<keyword evidence="3" id="KW-1003">Cell membrane</keyword>
<evidence type="ECO:0000256" key="9">
    <source>
        <dbReference type="ARBA" id="ARBA00023224"/>
    </source>
</evidence>
<dbReference type="Gene3D" id="1.20.1070.10">
    <property type="entry name" value="Rhodopsin 7-helix transmembrane proteins"/>
    <property type="match status" value="1"/>
</dbReference>
<dbReference type="InterPro" id="IPR017452">
    <property type="entry name" value="GPCR_Rhodpsn_7TM"/>
</dbReference>
<reference evidence="12 13" key="1">
    <citation type="submission" date="2020-08" db="EMBL/GenBank/DDBJ databases">
        <title>Aphidius gifuensis genome sequencing and assembly.</title>
        <authorList>
            <person name="Du Z."/>
        </authorList>
    </citation>
    <scope>NUCLEOTIDE SEQUENCE [LARGE SCALE GENOMIC DNA]</scope>
    <source>
        <strain evidence="12">YNYX2018</strain>
        <tissue evidence="12">Adults</tissue>
    </source>
</reference>
<dbReference type="SUPFAM" id="SSF81321">
    <property type="entry name" value="Family A G protein-coupled receptor-like"/>
    <property type="match status" value="1"/>
</dbReference>
<evidence type="ECO:0000313" key="12">
    <source>
        <dbReference type="EMBL" id="KAF7996713.1"/>
    </source>
</evidence>
<dbReference type="PRINTS" id="PR00237">
    <property type="entry name" value="GPCRRHODOPSN"/>
</dbReference>
<dbReference type="GO" id="GO:0004930">
    <property type="term" value="F:G protein-coupled receptor activity"/>
    <property type="evidence" value="ECO:0007669"/>
    <property type="project" value="UniProtKB-KW"/>
</dbReference>
<dbReference type="PANTHER" id="PTHR24228">
    <property type="entry name" value="B2 BRADYKININ RECEPTOR/ANGIOTENSIN II RECEPTOR"/>
    <property type="match status" value="1"/>
</dbReference>
<comment type="similarity">
    <text evidence="2">Belongs to the G-protein coupled receptor 1 family.</text>
</comment>
<dbReference type="InterPro" id="IPR000276">
    <property type="entry name" value="GPCR_Rhodpsn"/>
</dbReference>
<sequence length="305" mass="34850">MDNSTREIYESFSGILTGVTTLFSIIGIIANIITIIAFVRHQSLFKNATTLFIINLCVIDLIFSSINLPMMAVFYHYKFWIFGNVLCKIYPSLYSLNGGASWLTIMFVMINRYVLICKPEIYGNIYTSLNVKIMLAFVWIIPLFQAFLALAEIFGKIDIDPKTSICTILPKNGIDLKTIYIVSGFAISFSVIVVTFFLIYKKVNLKNPNTTELSDKDTESIKTNLAIVKLMMTIFICHSICYLPLPLSVIFRINHKNPGLSIICLFISWTHVFTNPIIFFFTGKLYREAYRQKMFSFGKKKPSDN</sequence>
<dbReference type="Proteomes" id="UP000639338">
    <property type="component" value="Unassembled WGS sequence"/>
</dbReference>
<evidence type="ECO:0000256" key="5">
    <source>
        <dbReference type="ARBA" id="ARBA00022989"/>
    </source>
</evidence>
<feature type="transmembrane region" description="Helical" evidence="10">
    <location>
        <begin position="89"/>
        <end position="110"/>
    </location>
</feature>
<dbReference type="PROSITE" id="PS50262">
    <property type="entry name" value="G_PROTEIN_RECEP_F1_2"/>
    <property type="match status" value="1"/>
</dbReference>
<feature type="domain" description="G-protein coupled receptors family 1 profile" evidence="11">
    <location>
        <begin position="30"/>
        <end position="279"/>
    </location>
</feature>
<keyword evidence="7 10" id="KW-0472">Membrane</keyword>
<gene>
    <name evidence="12" type="ORF">HCN44_002359</name>
</gene>
<evidence type="ECO:0000256" key="6">
    <source>
        <dbReference type="ARBA" id="ARBA00023040"/>
    </source>
</evidence>
<evidence type="ECO:0000256" key="3">
    <source>
        <dbReference type="ARBA" id="ARBA00022475"/>
    </source>
</evidence>
<feature type="transmembrane region" description="Helical" evidence="10">
    <location>
        <begin position="259"/>
        <end position="281"/>
    </location>
</feature>
<keyword evidence="8" id="KW-0675">Receptor</keyword>
<evidence type="ECO:0000313" key="13">
    <source>
        <dbReference type="Proteomes" id="UP000639338"/>
    </source>
</evidence>
<dbReference type="EMBL" id="JACMRX010000001">
    <property type="protein sequence ID" value="KAF7996713.1"/>
    <property type="molecule type" value="Genomic_DNA"/>
</dbReference>
<name>A0A834Y310_APHGI</name>
<dbReference type="GO" id="GO:0005886">
    <property type="term" value="C:plasma membrane"/>
    <property type="evidence" value="ECO:0007669"/>
    <property type="project" value="UniProtKB-SubCell"/>
</dbReference>
<feature type="transmembrane region" description="Helical" evidence="10">
    <location>
        <begin position="131"/>
        <end position="151"/>
    </location>
</feature>
<comment type="caution">
    <text evidence="12">The sequence shown here is derived from an EMBL/GenBank/DDBJ whole genome shotgun (WGS) entry which is preliminary data.</text>
</comment>
<feature type="transmembrane region" description="Helical" evidence="10">
    <location>
        <begin position="12"/>
        <end position="39"/>
    </location>
</feature>
<keyword evidence="9" id="KW-0807">Transducer</keyword>
<evidence type="ECO:0000256" key="2">
    <source>
        <dbReference type="ARBA" id="ARBA00010663"/>
    </source>
</evidence>
<organism evidence="12 13">
    <name type="scientific">Aphidius gifuensis</name>
    <name type="common">Parasitoid wasp</name>
    <dbReference type="NCBI Taxonomy" id="684658"/>
    <lineage>
        <taxon>Eukaryota</taxon>
        <taxon>Metazoa</taxon>
        <taxon>Ecdysozoa</taxon>
        <taxon>Arthropoda</taxon>
        <taxon>Hexapoda</taxon>
        <taxon>Insecta</taxon>
        <taxon>Pterygota</taxon>
        <taxon>Neoptera</taxon>
        <taxon>Endopterygota</taxon>
        <taxon>Hymenoptera</taxon>
        <taxon>Apocrita</taxon>
        <taxon>Ichneumonoidea</taxon>
        <taxon>Braconidae</taxon>
        <taxon>Aphidiinae</taxon>
        <taxon>Aphidius</taxon>
    </lineage>
</organism>
<dbReference type="OrthoDB" id="6117944at2759"/>
<feature type="transmembrane region" description="Helical" evidence="10">
    <location>
        <begin position="230"/>
        <end position="253"/>
    </location>
</feature>
<keyword evidence="13" id="KW-1185">Reference proteome</keyword>
<feature type="transmembrane region" description="Helical" evidence="10">
    <location>
        <begin position="179"/>
        <end position="200"/>
    </location>
</feature>
<dbReference type="PANTHER" id="PTHR24228:SF74">
    <property type="entry name" value="G-PROTEIN COUPLED RECEPTORS FAMILY 1 PROFILE DOMAIN-CONTAINING PROTEIN"/>
    <property type="match status" value="1"/>
</dbReference>
<keyword evidence="6" id="KW-0297">G-protein coupled receptor</keyword>
<dbReference type="AlphaFoldDB" id="A0A834Y310"/>
<evidence type="ECO:0000256" key="10">
    <source>
        <dbReference type="SAM" id="Phobius"/>
    </source>
</evidence>
<comment type="subcellular location">
    <subcellularLocation>
        <location evidence="1">Cell membrane</location>
        <topology evidence="1">Multi-pass membrane protein</topology>
    </subcellularLocation>
</comment>